<dbReference type="Gene3D" id="2.180.10.10">
    <property type="entry name" value="RHS repeat-associated core"/>
    <property type="match status" value="3"/>
</dbReference>
<dbReference type="EMBL" id="CP022098">
    <property type="protein sequence ID" value="ATB41983.1"/>
    <property type="molecule type" value="Genomic_DNA"/>
</dbReference>
<dbReference type="Proteomes" id="UP000217257">
    <property type="component" value="Chromosome"/>
</dbReference>
<feature type="region of interest" description="Disordered" evidence="2">
    <location>
        <begin position="524"/>
        <end position="562"/>
    </location>
</feature>
<evidence type="ECO:0000256" key="3">
    <source>
        <dbReference type="SAM" id="Phobius"/>
    </source>
</evidence>
<evidence type="ECO:0000259" key="4">
    <source>
        <dbReference type="Pfam" id="PF20148"/>
    </source>
</evidence>
<evidence type="ECO:0000313" key="6">
    <source>
        <dbReference type="EMBL" id="ATB41983.1"/>
    </source>
</evidence>
<dbReference type="InterPro" id="IPR045351">
    <property type="entry name" value="DUF6531"/>
</dbReference>
<keyword evidence="1" id="KW-0677">Repeat</keyword>
<dbReference type="Pfam" id="PF05593">
    <property type="entry name" value="RHS_repeat"/>
    <property type="match status" value="3"/>
</dbReference>
<sequence>MMPAAKHLDPLLGIDIHLIITPPGVVVPIPHPFVGIVFDPMDYVPILGTTVFVGGLPRAQAGTGGIALPPHFPIGGVFAKPPGNEAEIFMGSSTVVVEDEPFSHLALPVLSCQDIGVPPFPRRRKKKSISSLVLPTTLVLSIPLPVFIGGPPTVSLMALGMRAGMAILGALISKVRKARSTRKAQNGVHCNGGHPVDVITGANFDDFLDARSPPPGLFCWRRYYSTARADLYGPLGWGFRHEYQHTLHLSPQVWRYEDPTGRTLDFDPLDADAGEASLHGVVLRRTGPRQFTLREGSGPLLHFEAPPASHVAKLRVVQSGSQRLELSWDEERLIQLEEVSPAGRVRYRLKYDAAGLLLELLRMGGREPQCLARYTYDRQGHLVTSCDAEGGCYLYEYDGAHRWVRMRDPNGYAFWWKYDQAGRCIETAGQDGLWWTRLEYDPERWETRVTERSGGVHIFRYNEDLTLVELVDPYGGVLKREVADDGRVLQEIDSGGRVTRMLYDAQGALLGQLDPYQRVLPPAQVLPQPEPPGPAPLPETPLGLLLGSDRDVPPQVARGGQPPLLARVPQELQSLLSLLIRLYPAGRSAAPVLSFDGLGRVVSEVDPEGRSHRWVHDRAGNEVGYRDPDGRIWQQRIGRWNLVTAVEDPQGSLTRYAYSSTEQVVRVVDPAGTQSEYEYDEKDRLVKVARNGRLHEQYTWDKGDRLLEKQDALGRVLLRMEYEDGERVETRHLGSGGIHLLEHDEQGRVIRASTGDHEVDLRHDLFGQIRSDLRNGRGIQRQWVGGRCVTIVLGRFTWSLEGTAGDPLRRLGDSTGGEHLFWWDERGLLLREHAHGLRELAQYDGEGRLLSSLTWMQDFQETKPPRWTRYMYTADGDLATVWEADGRQTRYTTDAAHRLTREEGPHGRFDYVLDPAGNLLGKPGLENTVLAEANRLARANDETFVYDVRTHLSERRRPDGSRTCYTYDSADMLVRVEDAKGEPWTAEYDALGRRIRCGRGTRQREFFWDADRLAAELSPRGQLRLYVYAGHDSLVPVLFVDYPSVDAAPESGQVFVLLVNQVGAPLRIEDASGRTVWWASRLEPYGHITVAPDSRIEFNLRLPGQYHDPDTGLFYNRYRYYDPVLGRYLQSDPLDLEGGINLYAYAPNPLVQFDVLGLAHSKKRKANNVNQHKKKSVKNPGVVSSYLKTRREVRKNKYRGIDCDHIPSSKACKKAVENHLGNPLTKAEYRKLHNYITAMHESRDIHRGFSRTYGGRNTQKQIAKDAADLKEAAKKDMKAIKEALKDDGWSNKKIDDAFDKIHQRNKNIGLYDDLDKLCMTLGFI</sequence>
<keyword evidence="3" id="KW-1133">Transmembrane helix</keyword>
<dbReference type="PRINTS" id="PR00394">
    <property type="entry name" value="RHSPROTEIN"/>
</dbReference>
<dbReference type="RefSeq" id="WP_095989606.1">
    <property type="nucleotide sequence ID" value="NZ_CP022098.1"/>
</dbReference>
<proteinExistence type="predicted"/>
<keyword evidence="3" id="KW-0472">Membrane</keyword>
<dbReference type="KEGG" id="cfus:CYFUS_007459"/>
<dbReference type="InterPro" id="IPR050708">
    <property type="entry name" value="T6SS_VgrG/RHS"/>
</dbReference>
<dbReference type="InterPro" id="IPR022385">
    <property type="entry name" value="Rhs_assc_core"/>
</dbReference>
<reference evidence="6" key="1">
    <citation type="submission" date="2017-06" db="EMBL/GenBank/DDBJ databases">
        <title>Sequencing and comparative analysis of myxobacterial genomes.</title>
        <authorList>
            <person name="Rupp O."/>
            <person name="Goesmann A."/>
            <person name="Sogaard-Andersen L."/>
        </authorList>
    </citation>
    <scope>NUCLEOTIDE SEQUENCE [LARGE SCALE GENOMIC DNA]</scope>
    <source>
        <strain evidence="6">DSM 52655</strain>
    </source>
</reference>
<dbReference type="NCBIfam" id="TIGR03696">
    <property type="entry name" value="Rhs_assc_core"/>
    <property type="match status" value="1"/>
</dbReference>
<dbReference type="InterPro" id="IPR056823">
    <property type="entry name" value="TEN-like_YD-shell"/>
</dbReference>
<dbReference type="CDD" id="cd14740">
    <property type="entry name" value="PAAR_4"/>
    <property type="match status" value="1"/>
</dbReference>
<protein>
    <recommendedName>
        <fullName evidence="7">Type IV secretion protein Rhs</fullName>
    </recommendedName>
</protein>
<accession>A0A250JED3</accession>
<organism evidence="6">
    <name type="scientific">Cystobacter fuscus</name>
    <dbReference type="NCBI Taxonomy" id="43"/>
    <lineage>
        <taxon>Bacteria</taxon>
        <taxon>Pseudomonadati</taxon>
        <taxon>Myxococcota</taxon>
        <taxon>Myxococcia</taxon>
        <taxon>Myxococcales</taxon>
        <taxon>Cystobacterineae</taxon>
        <taxon>Archangiaceae</taxon>
        <taxon>Cystobacter</taxon>
    </lineage>
</organism>
<keyword evidence="3" id="KW-0812">Transmembrane</keyword>
<feature type="domain" description="DUF6531" evidence="4">
    <location>
        <begin position="193"/>
        <end position="266"/>
    </location>
</feature>
<evidence type="ECO:0008006" key="7">
    <source>
        <dbReference type="Google" id="ProtNLM"/>
    </source>
</evidence>
<feature type="transmembrane region" description="Helical" evidence="3">
    <location>
        <begin position="129"/>
        <end position="148"/>
    </location>
</feature>
<dbReference type="InterPro" id="IPR006530">
    <property type="entry name" value="YD"/>
</dbReference>
<dbReference type="Pfam" id="PF20148">
    <property type="entry name" value="DUF6531"/>
    <property type="match status" value="1"/>
</dbReference>
<dbReference type="Pfam" id="PF25023">
    <property type="entry name" value="TEN_YD-shell"/>
    <property type="match status" value="1"/>
</dbReference>
<dbReference type="PANTHER" id="PTHR32305">
    <property type="match status" value="1"/>
</dbReference>
<feature type="compositionally biased region" description="Pro residues" evidence="2">
    <location>
        <begin position="528"/>
        <end position="539"/>
    </location>
</feature>
<dbReference type="InterPro" id="IPR031325">
    <property type="entry name" value="RHS_repeat"/>
</dbReference>
<name>A0A250JED3_9BACT</name>
<evidence type="ECO:0000256" key="2">
    <source>
        <dbReference type="SAM" id="MobiDB-lite"/>
    </source>
</evidence>
<gene>
    <name evidence="6" type="ORF">CYFUS_007459</name>
</gene>
<dbReference type="NCBIfam" id="TIGR01643">
    <property type="entry name" value="YD_repeat_2x"/>
    <property type="match status" value="5"/>
</dbReference>
<feature type="domain" description="Teneurin-like YD-shell" evidence="5">
    <location>
        <begin position="887"/>
        <end position="1132"/>
    </location>
</feature>
<evidence type="ECO:0000259" key="5">
    <source>
        <dbReference type="Pfam" id="PF25023"/>
    </source>
</evidence>
<dbReference type="PANTHER" id="PTHR32305:SF15">
    <property type="entry name" value="PROTEIN RHSA-RELATED"/>
    <property type="match status" value="1"/>
</dbReference>
<evidence type="ECO:0000256" key="1">
    <source>
        <dbReference type="ARBA" id="ARBA00022737"/>
    </source>
</evidence>